<name>A0A8J6KBZ9_ELECQ</name>
<accession>A0A8J6KBZ9</accession>
<gene>
    <name evidence="2" type="ORF">GDO78_006875</name>
</gene>
<feature type="region of interest" description="Disordered" evidence="1">
    <location>
        <begin position="1"/>
        <end position="22"/>
    </location>
</feature>
<dbReference type="AlphaFoldDB" id="A0A8J6KBZ9"/>
<feature type="compositionally biased region" description="Polar residues" evidence="1">
    <location>
        <begin position="1"/>
        <end position="12"/>
    </location>
</feature>
<sequence>MCLGEENQNVTQNEKEGGESSTGFSKSILFMTLLHVTFSGVLKRRVLINVIKTCIPNNCKSFATFFFPFLQYPVPDFTSTML</sequence>
<protein>
    <submittedName>
        <fullName evidence="2">Uncharacterized protein</fullName>
    </submittedName>
</protein>
<dbReference type="EMBL" id="WNTK01000003">
    <property type="protein sequence ID" value="KAG9486726.1"/>
    <property type="molecule type" value="Genomic_DNA"/>
</dbReference>
<comment type="caution">
    <text evidence="2">The sequence shown here is derived from an EMBL/GenBank/DDBJ whole genome shotgun (WGS) entry which is preliminary data.</text>
</comment>
<organism evidence="2 3">
    <name type="scientific">Eleutherodactylus coqui</name>
    <name type="common">Puerto Rican coqui</name>
    <dbReference type="NCBI Taxonomy" id="57060"/>
    <lineage>
        <taxon>Eukaryota</taxon>
        <taxon>Metazoa</taxon>
        <taxon>Chordata</taxon>
        <taxon>Craniata</taxon>
        <taxon>Vertebrata</taxon>
        <taxon>Euteleostomi</taxon>
        <taxon>Amphibia</taxon>
        <taxon>Batrachia</taxon>
        <taxon>Anura</taxon>
        <taxon>Neobatrachia</taxon>
        <taxon>Hyloidea</taxon>
        <taxon>Eleutherodactylidae</taxon>
        <taxon>Eleutherodactylinae</taxon>
        <taxon>Eleutherodactylus</taxon>
        <taxon>Eleutherodactylus</taxon>
    </lineage>
</organism>
<evidence type="ECO:0000313" key="3">
    <source>
        <dbReference type="Proteomes" id="UP000770717"/>
    </source>
</evidence>
<reference evidence="2" key="1">
    <citation type="thesis" date="2020" institute="ProQuest LLC" country="789 East Eisenhower Parkway, Ann Arbor, MI, USA">
        <title>Comparative Genomics and Chromosome Evolution.</title>
        <authorList>
            <person name="Mudd A.B."/>
        </authorList>
    </citation>
    <scope>NUCLEOTIDE SEQUENCE</scope>
    <source>
        <strain evidence="2">HN-11 Male</strain>
        <tissue evidence="2">Kidney and liver</tissue>
    </source>
</reference>
<dbReference type="Proteomes" id="UP000770717">
    <property type="component" value="Unassembled WGS sequence"/>
</dbReference>
<proteinExistence type="predicted"/>
<evidence type="ECO:0000313" key="2">
    <source>
        <dbReference type="EMBL" id="KAG9486726.1"/>
    </source>
</evidence>
<keyword evidence="3" id="KW-1185">Reference proteome</keyword>
<evidence type="ECO:0000256" key="1">
    <source>
        <dbReference type="SAM" id="MobiDB-lite"/>
    </source>
</evidence>